<keyword evidence="6 9" id="KW-0862">Zinc</keyword>
<evidence type="ECO:0000256" key="6">
    <source>
        <dbReference type="ARBA" id="ARBA00022833"/>
    </source>
</evidence>
<dbReference type="PANTHER" id="PTHR47165">
    <property type="entry name" value="OS03G0429900 PROTEIN"/>
    <property type="match status" value="1"/>
</dbReference>
<dbReference type="GO" id="GO:0006310">
    <property type="term" value="P:DNA recombination"/>
    <property type="evidence" value="ECO:0007669"/>
    <property type="project" value="InterPro"/>
</dbReference>
<comment type="function">
    <text evidence="9">As part of the replication protein A (RPA/RP-A), a single-stranded DNA-binding heterotrimeric complex, may play an essential role in DNA replication, recombination and repair. Binds and stabilizes single-stranded DNA intermediates, preventing complementary DNA reannealing and recruiting different proteins involved in DNA metabolism.</text>
</comment>
<dbReference type="InterPro" id="IPR004591">
    <property type="entry name" value="Rfa1"/>
</dbReference>
<comment type="subunit">
    <text evidence="9">Component of the heterotrimeric canonical replication protein A complex (RPA).</text>
</comment>
<proteinExistence type="inferred from homology"/>
<dbReference type="AlphaFoldDB" id="A0AAD6Z8N6"/>
<dbReference type="GO" id="GO:0000781">
    <property type="term" value="C:chromosome, telomeric region"/>
    <property type="evidence" value="ECO:0007669"/>
    <property type="project" value="UniProtKB-ARBA"/>
</dbReference>
<dbReference type="NCBIfam" id="TIGR00617">
    <property type="entry name" value="rpa1"/>
    <property type="match status" value="1"/>
</dbReference>
<gene>
    <name evidence="15" type="ORF">DFH08DRAFT_897746</name>
</gene>
<keyword evidence="7 9" id="KW-0238">DNA-binding</keyword>
<evidence type="ECO:0000256" key="1">
    <source>
        <dbReference type="ARBA" id="ARBA00004123"/>
    </source>
</evidence>
<keyword evidence="16" id="KW-1185">Reference proteome</keyword>
<keyword evidence="5 9" id="KW-0863">Zinc-finger</keyword>
<evidence type="ECO:0000313" key="15">
    <source>
        <dbReference type="EMBL" id="KAJ7311485.1"/>
    </source>
</evidence>
<dbReference type="Pfam" id="PF16900">
    <property type="entry name" value="REPA_OB_2"/>
    <property type="match status" value="1"/>
</dbReference>
<evidence type="ECO:0000256" key="10">
    <source>
        <dbReference type="SAM" id="MobiDB-lite"/>
    </source>
</evidence>
<dbReference type="CDD" id="cd04477">
    <property type="entry name" value="RPA1N"/>
    <property type="match status" value="1"/>
</dbReference>
<evidence type="ECO:0000259" key="13">
    <source>
        <dbReference type="Pfam" id="PF08646"/>
    </source>
</evidence>
<comment type="similarity">
    <text evidence="2 9">Belongs to the replication factor A protein 1 family.</text>
</comment>
<evidence type="ECO:0000256" key="5">
    <source>
        <dbReference type="ARBA" id="ARBA00022771"/>
    </source>
</evidence>
<dbReference type="FunFam" id="2.40.50.140:FF:000041">
    <property type="entry name" value="Replication protein A subunit"/>
    <property type="match status" value="1"/>
</dbReference>
<dbReference type="Gene3D" id="2.40.50.140">
    <property type="entry name" value="Nucleic acid-binding proteins"/>
    <property type="match status" value="4"/>
</dbReference>
<evidence type="ECO:0000259" key="12">
    <source>
        <dbReference type="Pfam" id="PF04057"/>
    </source>
</evidence>
<dbReference type="InterPro" id="IPR013955">
    <property type="entry name" value="Rep_factor-A_C"/>
</dbReference>
<dbReference type="Pfam" id="PF01336">
    <property type="entry name" value="tRNA_anti-codon"/>
    <property type="match status" value="1"/>
</dbReference>
<dbReference type="GO" id="GO:0008270">
    <property type="term" value="F:zinc ion binding"/>
    <property type="evidence" value="ECO:0007669"/>
    <property type="project" value="UniProtKB-KW"/>
</dbReference>
<feature type="region of interest" description="Disordered" evidence="10">
    <location>
        <begin position="114"/>
        <end position="174"/>
    </location>
</feature>
<dbReference type="GO" id="GO:0003677">
    <property type="term" value="F:DNA binding"/>
    <property type="evidence" value="ECO:0007669"/>
    <property type="project" value="UniProtKB-KW"/>
</dbReference>
<feature type="compositionally biased region" description="Low complexity" evidence="10">
    <location>
        <begin position="123"/>
        <end position="158"/>
    </location>
</feature>
<dbReference type="GO" id="GO:0007004">
    <property type="term" value="P:telomere maintenance via telomerase"/>
    <property type="evidence" value="ECO:0007669"/>
    <property type="project" value="UniProtKB-ARBA"/>
</dbReference>
<evidence type="ECO:0000256" key="3">
    <source>
        <dbReference type="ARBA" id="ARBA00022705"/>
    </source>
</evidence>
<dbReference type="InterPro" id="IPR012340">
    <property type="entry name" value="NA-bd_OB-fold"/>
</dbReference>
<dbReference type="InterPro" id="IPR007199">
    <property type="entry name" value="Rep_factor-A_N"/>
</dbReference>
<keyword evidence="8 9" id="KW-0539">Nucleus</keyword>
<evidence type="ECO:0000313" key="16">
    <source>
        <dbReference type="Proteomes" id="UP001218218"/>
    </source>
</evidence>
<keyword evidence="3 9" id="KW-0235">DNA replication</keyword>
<feature type="region of interest" description="Disordered" evidence="10">
    <location>
        <begin position="408"/>
        <end position="427"/>
    </location>
</feature>
<dbReference type="FunFam" id="2.40.50.140:FF:000064">
    <property type="entry name" value="Replication protein A subunit"/>
    <property type="match status" value="1"/>
</dbReference>
<dbReference type="GO" id="GO:0006281">
    <property type="term" value="P:DNA repair"/>
    <property type="evidence" value="ECO:0007669"/>
    <property type="project" value="InterPro"/>
</dbReference>
<dbReference type="GO" id="GO:0005662">
    <property type="term" value="C:DNA replication factor A complex"/>
    <property type="evidence" value="ECO:0007669"/>
    <property type="project" value="UniProtKB-ARBA"/>
</dbReference>
<dbReference type="Proteomes" id="UP001218218">
    <property type="component" value="Unassembled WGS sequence"/>
</dbReference>
<dbReference type="SUPFAM" id="SSF50249">
    <property type="entry name" value="Nucleic acid-binding proteins"/>
    <property type="match status" value="4"/>
</dbReference>
<feature type="domain" description="Replication factor A C-terminal" evidence="13">
    <location>
        <begin position="450"/>
        <end position="591"/>
    </location>
</feature>
<evidence type="ECO:0000256" key="8">
    <source>
        <dbReference type="ARBA" id="ARBA00023242"/>
    </source>
</evidence>
<feature type="domain" description="Replication protein A OB" evidence="14">
    <location>
        <begin position="292"/>
        <end position="388"/>
    </location>
</feature>
<sequence>MVQLTAGSCLGLHNAVPGDTSLFDATHTLQLLSVRSVNSNTTSTIDRYRIIVSDGEHFIQAMLATQLNSLVKDETIKKNSIINVTKMTCNFVQDKRLLIILSLDLVEHTADKIGNPATLGPEQGQAAGTPTASTSAQQTPAAPAPAPVQQQKQVSAPSNRAAAPSHGNRPIYPIEGLSPYQNNWTIKALVTQKSDMKHYATAKGEGKLFNVTLMDETGEIRATAFNAVADTVHEKLQEGKVYYISRARVNIAKKQFSHLNNEYELGFEKNTEIEECHDTTNVPSIKYDFVALKDLEQQEKDSTCDVIAIVKAVEDTQEITSKATNRKITKRELTLVDTSGFSVRMTLWGKQAQEFNSPESVIAFKSVKVGDFGGRSLSFFSSSTMTINPDIEAAHILRGWYDESGKGASFQAHQSSGGGGTGGPGFQRNQIRSIADVKLNLTVSETEAAYFSARATIVFMKPDSLWYPACPNDGCNKKVTEDSNGWRCEKCAIDHPQPKYRYIMSMACSDWSDQAWFQGFNEVGELVFGMSADALNEIKERDEHAFAAIVQEATCETYNFLCRARSDEYNGQTRVRYGISRINRLDYKEEALALRDLLLSPWGQTAP</sequence>
<evidence type="ECO:0000256" key="7">
    <source>
        <dbReference type="ARBA" id="ARBA00023125"/>
    </source>
</evidence>
<dbReference type="CDD" id="cd04474">
    <property type="entry name" value="RPA1_DBD_A"/>
    <property type="match status" value="1"/>
</dbReference>
<feature type="domain" description="Replication factor-A protein 1 N-terminal" evidence="12">
    <location>
        <begin position="18"/>
        <end position="106"/>
    </location>
</feature>
<dbReference type="InterPro" id="IPR047192">
    <property type="entry name" value="Euk_RPA1_DBD_C"/>
</dbReference>
<evidence type="ECO:0000256" key="9">
    <source>
        <dbReference type="RuleBase" id="RU364130"/>
    </source>
</evidence>
<evidence type="ECO:0000256" key="4">
    <source>
        <dbReference type="ARBA" id="ARBA00022723"/>
    </source>
</evidence>
<dbReference type="Pfam" id="PF04057">
    <property type="entry name" value="Rep-A_N"/>
    <property type="match status" value="1"/>
</dbReference>
<evidence type="ECO:0000259" key="11">
    <source>
        <dbReference type="Pfam" id="PF01336"/>
    </source>
</evidence>
<evidence type="ECO:0000256" key="2">
    <source>
        <dbReference type="ARBA" id="ARBA00005690"/>
    </source>
</evidence>
<dbReference type="InterPro" id="IPR031657">
    <property type="entry name" value="REPA_OB_2"/>
</dbReference>
<dbReference type="PANTHER" id="PTHR47165:SF4">
    <property type="entry name" value="OS03G0429900 PROTEIN"/>
    <property type="match status" value="1"/>
</dbReference>
<feature type="domain" description="OB" evidence="11">
    <location>
        <begin position="184"/>
        <end position="264"/>
    </location>
</feature>
<organism evidence="15 16">
    <name type="scientific">Mycena albidolilacea</name>
    <dbReference type="NCBI Taxonomy" id="1033008"/>
    <lineage>
        <taxon>Eukaryota</taxon>
        <taxon>Fungi</taxon>
        <taxon>Dikarya</taxon>
        <taxon>Basidiomycota</taxon>
        <taxon>Agaricomycotina</taxon>
        <taxon>Agaricomycetes</taxon>
        <taxon>Agaricomycetidae</taxon>
        <taxon>Agaricales</taxon>
        <taxon>Marasmiineae</taxon>
        <taxon>Mycenaceae</taxon>
        <taxon>Mycena</taxon>
    </lineage>
</organism>
<name>A0AAD6Z8N6_9AGAR</name>
<dbReference type="FunFam" id="2.40.50.140:FF:000090">
    <property type="entry name" value="Replication protein A subunit"/>
    <property type="match status" value="1"/>
</dbReference>
<comment type="caution">
    <text evidence="15">The sequence shown here is derived from an EMBL/GenBank/DDBJ whole genome shotgun (WGS) entry which is preliminary data.</text>
</comment>
<comment type="subcellular location">
    <subcellularLocation>
        <location evidence="1 9">Nucleus</location>
    </subcellularLocation>
</comment>
<dbReference type="CDD" id="cd04475">
    <property type="entry name" value="RPA1_DBD_B"/>
    <property type="match status" value="1"/>
</dbReference>
<dbReference type="CDD" id="cd04476">
    <property type="entry name" value="RPA1_DBD_C"/>
    <property type="match status" value="1"/>
</dbReference>
<keyword evidence="4 9" id="KW-0479">Metal-binding</keyword>
<accession>A0AAD6Z8N6</accession>
<evidence type="ECO:0000259" key="14">
    <source>
        <dbReference type="Pfam" id="PF16900"/>
    </source>
</evidence>
<dbReference type="InterPro" id="IPR004365">
    <property type="entry name" value="NA-bd_OB_tRNA"/>
</dbReference>
<dbReference type="EMBL" id="JARIHO010000075">
    <property type="protein sequence ID" value="KAJ7311485.1"/>
    <property type="molecule type" value="Genomic_DNA"/>
</dbReference>
<dbReference type="FunFam" id="2.40.50.140:FF:000117">
    <property type="entry name" value="Replication protein A subunit"/>
    <property type="match status" value="1"/>
</dbReference>
<protein>
    <recommendedName>
        <fullName evidence="9">Replication protein A subunit</fullName>
    </recommendedName>
</protein>
<dbReference type="GO" id="GO:0006260">
    <property type="term" value="P:DNA replication"/>
    <property type="evidence" value="ECO:0007669"/>
    <property type="project" value="UniProtKB-KW"/>
</dbReference>
<dbReference type="Pfam" id="PF08646">
    <property type="entry name" value="Rep_fac-A_C"/>
    <property type="match status" value="1"/>
</dbReference>
<feature type="compositionally biased region" description="Gly residues" evidence="10">
    <location>
        <begin position="416"/>
        <end position="425"/>
    </location>
</feature>
<reference evidence="15" key="1">
    <citation type="submission" date="2023-03" db="EMBL/GenBank/DDBJ databases">
        <title>Massive genome expansion in bonnet fungi (Mycena s.s.) driven by repeated elements and novel gene families across ecological guilds.</title>
        <authorList>
            <consortium name="Lawrence Berkeley National Laboratory"/>
            <person name="Harder C.B."/>
            <person name="Miyauchi S."/>
            <person name="Viragh M."/>
            <person name="Kuo A."/>
            <person name="Thoen E."/>
            <person name="Andreopoulos B."/>
            <person name="Lu D."/>
            <person name="Skrede I."/>
            <person name="Drula E."/>
            <person name="Henrissat B."/>
            <person name="Morin E."/>
            <person name="Kohler A."/>
            <person name="Barry K."/>
            <person name="LaButti K."/>
            <person name="Morin E."/>
            <person name="Salamov A."/>
            <person name="Lipzen A."/>
            <person name="Mereny Z."/>
            <person name="Hegedus B."/>
            <person name="Baldrian P."/>
            <person name="Stursova M."/>
            <person name="Weitz H."/>
            <person name="Taylor A."/>
            <person name="Grigoriev I.V."/>
            <person name="Nagy L.G."/>
            <person name="Martin F."/>
            <person name="Kauserud H."/>
        </authorList>
    </citation>
    <scope>NUCLEOTIDE SEQUENCE</scope>
    <source>
        <strain evidence="15">CBHHK002</strain>
    </source>
</reference>